<evidence type="ECO:0000313" key="2">
    <source>
        <dbReference type="EMBL" id="EKF40569.1"/>
    </source>
</evidence>
<accession>K2NS19</accession>
<dbReference type="RefSeq" id="WP_009452349.1">
    <property type="nucleotide sequence ID" value="NZ_AMSI01000017.1"/>
</dbReference>
<dbReference type="AlphaFoldDB" id="K2NS19"/>
<dbReference type="STRING" id="721133.SAMN05216176_104264"/>
<dbReference type="eggNOG" id="ENOG5032V2N">
    <property type="taxonomic scope" value="Bacteria"/>
</dbReference>
<feature type="region of interest" description="Disordered" evidence="1">
    <location>
        <begin position="99"/>
        <end position="125"/>
    </location>
</feature>
<evidence type="ECO:0000313" key="3">
    <source>
        <dbReference type="Proteomes" id="UP000007374"/>
    </source>
</evidence>
<comment type="caution">
    <text evidence="2">The sequence shown here is derived from an EMBL/GenBank/DDBJ whole genome shotgun (WGS) entry which is preliminary data.</text>
</comment>
<reference evidence="2 3" key="1">
    <citation type="journal article" date="2012" name="J. Bacteriol.">
        <title>Genome Sequence of Nitratireductor indicus Type Strain C115.</title>
        <authorList>
            <person name="Lai Q."/>
            <person name="Li G."/>
            <person name="Yu Z."/>
            <person name="Shao Z."/>
        </authorList>
    </citation>
    <scope>NUCLEOTIDE SEQUENCE [LARGE SCALE GENOMIC DNA]</scope>
    <source>
        <strain evidence="2 3">C115</strain>
    </source>
</reference>
<evidence type="ECO:0000256" key="1">
    <source>
        <dbReference type="SAM" id="MobiDB-lite"/>
    </source>
</evidence>
<sequence length="125" mass="13286">MFRCTPAEKSALLAKAEASGGSNSHVMRAALGLVAEKRRRPVPKADPALVREIGRIGGNLNQIARWLNAATLAGHCHDIDALVVTARLVAIERAMSRAATPRAWATPERGARVDASTDTNEPPPC</sequence>
<dbReference type="EMBL" id="AMSI01000017">
    <property type="protein sequence ID" value="EKF40569.1"/>
    <property type="molecule type" value="Genomic_DNA"/>
</dbReference>
<gene>
    <name evidence="2" type="ORF">NA8A_20632</name>
</gene>
<feature type="compositionally biased region" description="Polar residues" evidence="1">
    <location>
        <begin position="116"/>
        <end position="125"/>
    </location>
</feature>
<protein>
    <submittedName>
        <fullName evidence="2">Mobilization protein MobC-like protein</fullName>
    </submittedName>
</protein>
<organism evidence="2 3">
    <name type="scientific">Nitratireductor indicus C115</name>
    <dbReference type="NCBI Taxonomy" id="1231190"/>
    <lineage>
        <taxon>Bacteria</taxon>
        <taxon>Pseudomonadati</taxon>
        <taxon>Pseudomonadota</taxon>
        <taxon>Alphaproteobacteria</taxon>
        <taxon>Hyphomicrobiales</taxon>
        <taxon>Phyllobacteriaceae</taxon>
        <taxon>Nitratireductor</taxon>
    </lineage>
</organism>
<proteinExistence type="predicted"/>
<dbReference type="InterPro" id="IPR053842">
    <property type="entry name" value="NikA-like"/>
</dbReference>
<keyword evidence="3" id="KW-1185">Reference proteome</keyword>
<dbReference type="Proteomes" id="UP000007374">
    <property type="component" value="Unassembled WGS sequence"/>
</dbReference>
<dbReference type="PATRIC" id="fig|1231190.3.peg.4267"/>
<dbReference type="Pfam" id="PF21983">
    <property type="entry name" value="NikA-like"/>
    <property type="match status" value="1"/>
</dbReference>
<name>K2NS19_9HYPH</name>